<proteinExistence type="inferred from homology"/>
<dbReference type="PANTHER" id="PTHR21047">
    <property type="entry name" value="DTDP-6-DEOXY-D-GLUCOSE-3,5 EPIMERASE"/>
    <property type="match status" value="1"/>
</dbReference>
<evidence type="ECO:0000313" key="5">
    <source>
        <dbReference type="EMBL" id="AZA14464.1"/>
    </source>
</evidence>
<dbReference type="SUPFAM" id="SSF51182">
    <property type="entry name" value="RmlC-like cupins"/>
    <property type="match status" value="1"/>
</dbReference>
<dbReference type="GO" id="GO:0008830">
    <property type="term" value="F:dTDP-4-dehydrorhamnose 3,5-epimerase activity"/>
    <property type="evidence" value="ECO:0007669"/>
    <property type="project" value="UniProtKB-UniRule"/>
</dbReference>
<dbReference type="GO" id="GO:0005829">
    <property type="term" value="C:cytosol"/>
    <property type="evidence" value="ECO:0007669"/>
    <property type="project" value="TreeGrafter"/>
</dbReference>
<comment type="similarity">
    <text evidence="1 4">Belongs to the dTDP-4-dehydrorhamnose 3,5-epimerase family.</text>
</comment>
<dbReference type="CDD" id="cd00438">
    <property type="entry name" value="cupin_RmlC"/>
    <property type="match status" value="1"/>
</dbReference>
<evidence type="ECO:0000256" key="3">
    <source>
        <dbReference type="PIRSR" id="PIRSR600888-3"/>
    </source>
</evidence>
<reference evidence="5 6" key="1">
    <citation type="submission" date="2018-11" db="EMBL/GenBank/DDBJ databases">
        <authorList>
            <person name="Kleinhagauer T."/>
            <person name="Glaeser S.P."/>
            <person name="Spergser J."/>
            <person name="Ruckert C."/>
            <person name="Kaempfer P."/>
            <person name="Busse H.-J."/>
        </authorList>
    </citation>
    <scope>NUCLEOTIDE SEQUENCE [LARGE SCALE GENOMIC DNA]</scope>
    <source>
        <strain evidence="5 6">200CH</strain>
    </source>
</reference>
<keyword evidence="4 5" id="KW-0413">Isomerase</keyword>
<gene>
    <name evidence="5" type="primary">rmlC</name>
    <name evidence="5" type="ORF">CCHOA_10425</name>
</gene>
<dbReference type="NCBIfam" id="TIGR01221">
    <property type="entry name" value="rmlC"/>
    <property type="match status" value="1"/>
</dbReference>
<feature type="active site" description="Proton acceptor" evidence="2">
    <location>
        <position position="62"/>
    </location>
</feature>
<comment type="subunit">
    <text evidence="4">Homodimer.</text>
</comment>
<accession>A0A3G6JE97</accession>
<dbReference type="EC" id="5.1.3.13" evidence="4"/>
<dbReference type="OrthoDB" id="9800680at2"/>
<evidence type="ECO:0000256" key="1">
    <source>
        <dbReference type="ARBA" id="ARBA00010154"/>
    </source>
</evidence>
<keyword evidence="6" id="KW-1185">Reference proteome</keyword>
<dbReference type="PANTHER" id="PTHR21047:SF2">
    <property type="entry name" value="THYMIDINE DIPHOSPHO-4-KETO-RHAMNOSE 3,5-EPIMERASE"/>
    <property type="match status" value="1"/>
</dbReference>
<comment type="catalytic activity">
    <reaction evidence="4">
        <text>dTDP-4-dehydro-6-deoxy-alpha-D-glucose = dTDP-4-dehydro-beta-L-rhamnose</text>
        <dbReference type="Rhea" id="RHEA:16969"/>
        <dbReference type="ChEBI" id="CHEBI:57649"/>
        <dbReference type="ChEBI" id="CHEBI:62830"/>
        <dbReference type="EC" id="5.1.3.13"/>
    </reaction>
</comment>
<comment type="function">
    <text evidence="4">Catalyzes the epimerization of the C3' and C5'positions of dTDP-6-deoxy-D-xylo-4-hexulose, forming dTDP-6-deoxy-L-lyxo-4-hexulose.</text>
</comment>
<dbReference type="KEGG" id="ccho:CCHOA_10425"/>
<evidence type="ECO:0000256" key="4">
    <source>
        <dbReference type="RuleBase" id="RU364069"/>
    </source>
</evidence>
<feature type="site" description="Participates in a stacking interaction with the thymidine ring of dTDP-4-oxo-6-deoxyglucose" evidence="3">
    <location>
        <position position="137"/>
    </location>
</feature>
<evidence type="ECO:0000313" key="6">
    <source>
        <dbReference type="Proteomes" id="UP000269019"/>
    </source>
</evidence>
<dbReference type="InterPro" id="IPR014710">
    <property type="entry name" value="RmlC-like_jellyroll"/>
</dbReference>
<dbReference type="GO" id="GO:0019305">
    <property type="term" value="P:dTDP-rhamnose biosynthetic process"/>
    <property type="evidence" value="ECO:0007669"/>
    <property type="project" value="UniProtKB-UniRule"/>
</dbReference>
<comment type="pathway">
    <text evidence="4">Carbohydrate biosynthesis; dTDP-L-rhamnose biosynthesis.</text>
</comment>
<dbReference type="GO" id="GO:0000271">
    <property type="term" value="P:polysaccharide biosynthetic process"/>
    <property type="evidence" value="ECO:0007669"/>
    <property type="project" value="TreeGrafter"/>
</dbReference>
<dbReference type="RefSeq" id="WP_123929851.1">
    <property type="nucleotide sequence ID" value="NZ_CP033896.1"/>
</dbReference>
<organism evidence="5 6">
    <name type="scientific">Corynebacterium choanae</name>
    <dbReference type="NCBI Taxonomy" id="1862358"/>
    <lineage>
        <taxon>Bacteria</taxon>
        <taxon>Bacillati</taxon>
        <taxon>Actinomycetota</taxon>
        <taxon>Actinomycetes</taxon>
        <taxon>Mycobacteriales</taxon>
        <taxon>Corynebacteriaceae</taxon>
        <taxon>Corynebacterium</taxon>
    </lineage>
</organism>
<dbReference type="Gene3D" id="2.60.120.10">
    <property type="entry name" value="Jelly Rolls"/>
    <property type="match status" value="1"/>
</dbReference>
<dbReference type="InterPro" id="IPR000888">
    <property type="entry name" value="RmlC-like"/>
</dbReference>
<dbReference type="InterPro" id="IPR011051">
    <property type="entry name" value="RmlC_Cupin_sf"/>
</dbReference>
<dbReference type="AlphaFoldDB" id="A0A3G6JE97"/>
<dbReference type="Pfam" id="PF00908">
    <property type="entry name" value="dTDP_sugar_isom"/>
    <property type="match status" value="1"/>
</dbReference>
<feature type="active site" description="Proton donor" evidence="2">
    <location>
        <position position="131"/>
    </location>
</feature>
<protein>
    <recommendedName>
        <fullName evidence="4">dTDP-4-dehydrorhamnose 3,5-epimerase</fullName>
        <ecNumber evidence="4">5.1.3.13</ecNumber>
    </recommendedName>
    <alternativeName>
        <fullName evidence="4">Thymidine diphospho-4-keto-rhamnose 3,5-epimerase</fullName>
    </alternativeName>
</protein>
<sequence length="206" mass="22667">MLARDTILPDVLISTPQVHPDERGSFAEWFKTSEFIELTGYPFGVEQANVSVSREGVIRGLHFAELPPGQAKWVHCAAGTILDVIVDIRSGSPTFGKHTTVELSAENRKSVFVPDGFAHGFAAITDATVMYLTTAEYNPVVEHGINPFDPTLNIAWPAGMDILSEKDRFAPAFQDFVERELLPDYETAVETAAEMRALWADAEDNA</sequence>
<dbReference type="UniPathway" id="UPA00124"/>
<name>A0A3G6JE97_9CORY</name>
<evidence type="ECO:0000256" key="2">
    <source>
        <dbReference type="PIRSR" id="PIRSR600888-1"/>
    </source>
</evidence>
<dbReference type="EMBL" id="CP033896">
    <property type="protein sequence ID" value="AZA14464.1"/>
    <property type="molecule type" value="Genomic_DNA"/>
</dbReference>
<dbReference type="Proteomes" id="UP000269019">
    <property type="component" value="Chromosome"/>
</dbReference>